<evidence type="ECO:0000313" key="3">
    <source>
        <dbReference type="Proteomes" id="UP000039217"/>
    </source>
</evidence>
<evidence type="ECO:0000256" key="1">
    <source>
        <dbReference type="SAM" id="MobiDB-lite"/>
    </source>
</evidence>
<name>A0A655EQJ4_MYCTX</name>
<dbReference type="EMBL" id="CQQC01000654">
    <property type="protein sequence ID" value="CNV31499.1"/>
    <property type="molecule type" value="Genomic_DNA"/>
</dbReference>
<accession>A0A655EQJ4</accession>
<feature type="compositionally biased region" description="Basic and acidic residues" evidence="1">
    <location>
        <begin position="69"/>
        <end position="81"/>
    </location>
</feature>
<gene>
    <name evidence="2" type="ORF">ERS007661_02040</name>
</gene>
<protein>
    <submittedName>
        <fullName evidence="2">Uncharacterized protein</fullName>
    </submittedName>
</protein>
<proteinExistence type="predicted"/>
<evidence type="ECO:0000313" key="2">
    <source>
        <dbReference type="EMBL" id="CNV31499.1"/>
    </source>
</evidence>
<feature type="region of interest" description="Disordered" evidence="1">
    <location>
        <begin position="52"/>
        <end position="82"/>
    </location>
</feature>
<dbReference type="Proteomes" id="UP000039217">
    <property type="component" value="Unassembled WGS sequence"/>
</dbReference>
<reference evidence="2 3" key="1">
    <citation type="submission" date="2015-03" db="EMBL/GenBank/DDBJ databases">
        <authorList>
            <consortium name="Pathogen Informatics"/>
        </authorList>
    </citation>
    <scope>NUCLEOTIDE SEQUENCE [LARGE SCALE GENOMIC DNA]</scope>
    <source>
        <strain evidence="2 3">D00501624</strain>
    </source>
</reference>
<sequence length="178" mass="19284">MHHPGQPEPGVFDRPHQPLGGVWLGDVAGDHLDPATGGVQLRDSGCHLVAGGRASVEDNQSRTLLSQPARDDESETTHTADDEVAAVAADQRKWWRGSDRLDAAVLGYRDDDLAGVFTGCHKPECVGRIVQAKCGDGKYLEFAIRHVLQDVLQELAVARRLQLEIQVEVDHGEGRALG</sequence>
<organism evidence="2 3">
    <name type="scientific">Mycobacterium tuberculosis</name>
    <dbReference type="NCBI Taxonomy" id="1773"/>
    <lineage>
        <taxon>Bacteria</taxon>
        <taxon>Bacillati</taxon>
        <taxon>Actinomycetota</taxon>
        <taxon>Actinomycetes</taxon>
        <taxon>Mycobacteriales</taxon>
        <taxon>Mycobacteriaceae</taxon>
        <taxon>Mycobacterium</taxon>
        <taxon>Mycobacterium tuberculosis complex</taxon>
    </lineage>
</organism>
<dbReference type="AlphaFoldDB" id="A0A655EQJ4"/>